<dbReference type="EMBL" id="LR796947">
    <property type="protein sequence ID" value="CAB4177450.1"/>
    <property type="molecule type" value="Genomic_DNA"/>
</dbReference>
<organism evidence="1">
    <name type="scientific">uncultured Caudovirales phage</name>
    <dbReference type="NCBI Taxonomy" id="2100421"/>
    <lineage>
        <taxon>Viruses</taxon>
        <taxon>Duplodnaviria</taxon>
        <taxon>Heunggongvirae</taxon>
        <taxon>Uroviricota</taxon>
        <taxon>Caudoviricetes</taxon>
        <taxon>Peduoviridae</taxon>
        <taxon>Maltschvirus</taxon>
        <taxon>Maltschvirus maltsch</taxon>
    </lineage>
</organism>
<proteinExistence type="predicted"/>
<gene>
    <name evidence="1" type="ORF">UFOVP999_63</name>
</gene>
<sequence>MATFSKQLLSGSTNGKAIKVAATATAGTTIHTAVSGTSSLDEVWLYAHNSSAAAVKLTLEWGEATAPDGNIEITIGTEGTGLVLVAPGILLQNSLVIKAFAATANVITLTGYVNRIA</sequence>
<name>A0A6J5PZK7_9CAUD</name>
<reference evidence="1" key="1">
    <citation type="submission" date="2020-05" db="EMBL/GenBank/DDBJ databases">
        <authorList>
            <person name="Chiriac C."/>
            <person name="Salcher M."/>
            <person name="Ghai R."/>
            <person name="Kavagutti S V."/>
        </authorList>
    </citation>
    <scope>NUCLEOTIDE SEQUENCE</scope>
</reference>
<protein>
    <submittedName>
        <fullName evidence="1">Uncharacterized protein</fullName>
    </submittedName>
</protein>
<accession>A0A6J5PZK7</accession>
<evidence type="ECO:0000313" key="1">
    <source>
        <dbReference type="EMBL" id="CAB4177450.1"/>
    </source>
</evidence>